<dbReference type="PIRSF" id="PIRSF000714">
    <property type="entry name" value="HIT"/>
    <property type="match status" value="1"/>
</dbReference>
<dbReference type="InterPro" id="IPR011146">
    <property type="entry name" value="HIT-like"/>
</dbReference>
<name>A0ABQ1IIP7_9GAMM</name>
<sequence>MSKFQLHPQLASDTVLLGELPLSLVLLAKDSQYPWLILVPRQAGIREIHWLSVEQQQQLMHESCAVAQLMETELAADKINVAALGNMVPQLHLHHIARFTTDAAWPAPVWGKLPAQAYAQLGDEVALWRQRLSAIDGFTAVSD</sequence>
<comment type="caution">
    <text evidence="1">Lacks conserved residue(s) required for the propagation of feature annotation.</text>
</comment>
<dbReference type="EMBL" id="BMKE01000008">
    <property type="protein sequence ID" value="GGB41207.1"/>
    <property type="molecule type" value="Genomic_DNA"/>
</dbReference>
<dbReference type="Pfam" id="PF01230">
    <property type="entry name" value="HIT"/>
    <property type="match status" value="1"/>
</dbReference>
<dbReference type="SUPFAM" id="SSF54197">
    <property type="entry name" value="HIT-like"/>
    <property type="match status" value="1"/>
</dbReference>
<evidence type="ECO:0000259" key="2">
    <source>
        <dbReference type="PROSITE" id="PS51084"/>
    </source>
</evidence>
<evidence type="ECO:0000313" key="3">
    <source>
        <dbReference type="EMBL" id="GGB41207.1"/>
    </source>
</evidence>
<feature type="domain" description="HIT" evidence="2">
    <location>
        <begin position="3"/>
        <end position="105"/>
    </location>
</feature>
<gene>
    <name evidence="3" type="ORF">GCM10011502_13180</name>
</gene>
<organism evidence="3 4">
    <name type="scientific">Oceanisphaera marina</name>
    <dbReference type="NCBI Taxonomy" id="2017550"/>
    <lineage>
        <taxon>Bacteria</taxon>
        <taxon>Pseudomonadati</taxon>
        <taxon>Pseudomonadota</taxon>
        <taxon>Gammaproteobacteria</taxon>
        <taxon>Aeromonadales</taxon>
        <taxon>Aeromonadaceae</taxon>
        <taxon>Oceanisphaera</taxon>
    </lineage>
</organism>
<comment type="caution">
    <text evidence="3">The sequence shown here is derived from an EMBL/GenBank/DDBJ whole genome shotgun (WGS) entry which is preliminary data.</text>
</comment>
<dbReference type="Gene3D" id="3.30.428.10">
    <property type="entry name" value="HIT-like"/>
    <property type="match status" value="1"/>
</dbReference>
<dbReference type="InterPro" id="IPR026026">
    <property type="entry name" value="HIT_Hint"/>
</dbReference>
<protein>
    <submittedName>
        <fullName evidence="3">Histidine triad (HIT) protein</fullName>
    </submittedName>
</protein>
<keyword evidence="4" id="KW-1185">Reference proteome</keyword>
<accession>A0ABQ1IIP7</accession>
<dbReference type="RefSeq" id="WP_188629311.1">
    <property type="nucleotide sequence ID" value="NZ_BMKE01000008.1"/>
</dbReference>
<evidence type="ECO:0000256" key="1">
    <source>
        <dbReference type="PROSITE-ProRule" id="PRU00464"/>
    </source>
</evidence>
<dbReference type="PROSITE" id="PS51084">
    <property type="entry name" value="HIT_2"/>
    <property type="match status" value="1"/>
</dbReference>
<reference evidence="4" key="1">
    <citation type="journal article" date="2019" name="Int. J. Syst. Evol. Microbiol.">
        <title>The Global Catalogue of Microorganisms (GCM) 10K type strain sequencing project: providing services to taxonomists for standard genome sequencing and annotation.</title>
        <authorList>
            <consortium name="The Broad Institute Genomics Platform"/>
            <consortium name="The Broad Institute Genome Sequencing Center for Infectious Disease"/>
            <person name="Wu L."/>
            <person name="Ma J."/>
        </authorList>
    </citation>
    <scope>NUCLEOTIDE SEQUENCE [LARGE SCALE GENOMIC DNA]</scope>
    <source>
        <strain evidence="4">CGMCC 1.15923</strain>
    </source>
</reference>
<evidence type="ECO:0000313" key="4">
    <source>
        <dbReference type="Proteomes" id="UP000646152"/>
    </source>
</evidence>
<proteinExistence type="predicted"/>
<dbReference type="InterPro" id="IPR036265">
    <property type="entry name" value="HIT-like_sf"/>
</dbReference>
<dbReference type="Proteomes" id="UP000646152">
    <property type="component" value="Unassembled WGS sequence"/>
</dbReference>